<name>A0A024TUV5_9STRA</name>
<dbReference type="GeneID" id="20086216"/>
<dbReference type="OrthoDB" id="155590at2759"/>
<feature type="transmembrane region" description="Helical" evidence="2">
    <location>
        <begin position="32"/>
        <end position="52"/>
    </location>
</feature>
<feature type="region of interest" description="Disordered" evidence="1">
    <location>
        <begin position="316"/>
        <end position="370"/>
    </location>
</feature>
<evidence type="ECO:0000256" key="2">
    <source>
        <dbReference type="SAM" id="Phobius"/>
    </source>
</evidence>
<dbReference type="AlphaFoldDB" id="A0A024TUV5"/>
<gene>
    <name evidence="3" type="ORF">H310_09166</name>
</gene>
<organism evidence="3">
    <name type="scientific">Aphanomyces invadans</name>
    <dbReference type="NCBI Taxonomy" id="157072"/>
    <lineage>
        <taxon>Eukaryota</taxon>
        <taxon>Sar</taxon>
        <taxon>Stramenopiles</taxon>
        <taxon>Oomycota</taxon>
        <taxon>Saprolegniomycetes</taxon>
        <taxon>Saprolegniales</taxon>
        <taxon>Verrucalvaceae</taxon>
        <taxon>Aphanomyces</taxon>
    </lineage>
</organism>
<evidence type="ECO:0000256" key="1">
    <source>
        <dbReference type="SAM" id="MobiDB-lite"/>
    </source>
</evidence>
<protein>
    <recommendedName>
        <fullName evidence="4">Thioredoxin domain-containing protein</fullName>
    </recommendedName>
</protein>
<keyword evidence="2" id="KW-0472">Membrane</keyword>
<evidence type="ECO:0000313" key="3">
    <source>
        <dbReference type="EMBL" id="ETV97818.1"/>
    </source>
</evidence>
<dbReference type="EMBL" id="KI913971">
    <property type="protein sequence ID" value="ETV97818.1"/>
    <property type="molecule type" value="Genomic_DNA"/>
</dbReference>
<dbReference type="eggNOG" id="ENOG502R8QT">
    <property type="taxonomic scope" value="Eukaryota"/>
</dbReference>
<reference evidence="3" key="1">
    <citation type="submission" date="2013-12" db="EMBL/GenBank/DDBJ databases">
        <title>The Genome Sequence of Aphanomyces invadans NJM9701.</title>
        <authorList>
            <consortium name="The Broad Institute Genomics Platform"/>
            <person name="Russ C."/>
            <person name="Tyler B."/>
            <person name="van West P."/>
            <person name="Dieguez-Uribeondo J."/>
            <person name="Young S.K."/>
            <person name="Zeng Q."/>
            <person name="Gargeya S."/>
            <person name="Fitzgerald M."/>
            <person name="Abouelleil A."/>
            <person name="Alvarado L."/>
            <person name="Chapman S.B."/>
            <person name="Gainer-Dewar J."/>
            <person name="Goldberg J."/>
            <person name="Griggs A."/>
            <person name="Gujja S."/>
            <person name="Hansen M."/>
            <person name="Howarth C."/>
            <person name="Imamovic A."/>
            <person name="Ireland A."/>
            <person name="Larimer J."/>
            <person name="McCowan C."/>
            <person name="Murphy C."/>
            <person name="Pearson M."/>
            <person name="Poon T.W."/>
            <person name="Priest M."/>
            <person name="Roberts A."/>
            <person name="Saif S."/>
            <person name="Shea T."/>
            <person name="Sykes S."/>
            <person name="Wortman J."/>
            <person name="Nusbaum C."/>
            <person name="Birren B."/>
        </authorList>
    </citation>
    <scope>NUCLEOTIDE SEQUENCE [LARGE SCALE GENOMIC DNA]</scope>
    <source>
        <strain evidence="3">NJM9701</strain>
    </source>
</reference>
<dbReference type="VEuPathDB" id="FungiDB:H310_09166"/>
<proteinExistence type="predicted"/>
<dbReference type="RefSeq" id="XP_008873379.1">
    <property type="nucleotide sequence ID" value="XM_008875157.1"/>
</dbReference>
<keyword evidence="2" id="KW-0812">Transmembrane</keyword>
<feature type="compositionally biased region" description="Basic and acidic residues" evidence="1">
    <location>
        <begin position="330"/>
        <end position="349"/>
    </location>
</feature>
<evidence type="ECO:0008006" key="4">
    <source>
        <dbReference type="Google" id="ProtNLM"/>
    </source>
</evidence>
<accession>A0A024TUV5</accession>
<sequence>MAKGTTKGGGHGGASNAKEMKMFMKNRMWRDHWQVIAGASVVVVALFCWSFLQAANSTNSIHFIHLGNREDIDRVFRSGEPWLVLCSKPDAILPDVFDKASKRLVGKAVHVGVVDCHDKLPSGKSVFKKFLLRDDISPTVFTIANGEKPKQLFLNYLQKPKALVAQTLVQVQKQLHEVQNTKQLEDKCLGKTATACVLIHRNGKQKFDEYQKQWIQALMHEHRLVKFVWMDASILKLSVDSLFKKPITDSSHHRLVLFKRATKARDDITSPASWSAKAYTSYFDKLPVQTFLNEHAIGDVSSDSFRLLTKEVTVKRRPKKQPATQTPQEIAERERQRRERMDEASKEHFPQGVDENELQEDLPSSDRAIHEDIEVLDLDEL</sequence>
<keyword evidence="2" id="KW-1133">Transmembrane helix</keyword>